<feature type="non-terminal residue" evidence="1">
    <location>
        <position position="1"/>
    </location>
</feature>
<dbReference type="EMBL" id="MCFL01000019">
    <property type="protein sequence ID" value="ORZ35977.1"/>
    <property type="molecule type" value="Genomic_DNA"/>
</dbReference>
<organism evidence="1 2">
    <name type="scientific">Catenaria anguillulae PL171</name>
    <dbReference type="NCBI Taxonomy" id="765915"/>
    <lineage>
        <taxon>Eukaryota</taxon>
        <taxon>Fungi</taxon>
        <taxon>Fungi incertae sedis</taxon>
        <taxon>Blastocladiomycota</taxon>
        <taxon>Blastocladiomycetes</taxon>
        <taxon>Blastocladiales</taxon>
        <taxon>Catenariaceae</taxon>
        <taxon>Catenaria</taxon>
    </lineage>
</organism>
<reference evidence="1 2" key="1">
    <citation type="submission" date="2016-07" db="EMBL/GenBank/DDBJ databases">
        <title>Pervasive Adenine N6-methylation of Active Genes in Fungi.</title>
        <authorList>
            <consortium name="DOE Joint Genome Institute"/>
            <person name="Mondo S.J."/>
            <person name="Dannebaum R.O."/>
            <person name="Kuo R.C."/>
            <person name="Labutti K."/>
            <person name="Haridas S."/>
            <person name="Kuo A."/>
            <person name="Salamov A."/>
            <person name="Ahrendt S.R."/>
            <person name="Lipzen A."/>
            <person name="Sullivan W."/>
            <person name="Andreopoulos W.B."/>
            <person name="Clum A."/>
            <person name="Lindquist E."/>
            <person name="Daum C."/>
            <person name="Ramamoorthy G.K."/>
            <person name="Gryganskyi A."/>
            <person name="Culley D."/>
            <person name="Magnuson J.K."/>
            <person name="James T.Y."/>
            <person name="O'Malley M.A."/>
            <person name="Stajich J.E."/>
            <person name="Spatafora J.W."/>
            <person name="Visel A."/>
            <person name="Grigoriev I.V."/>
        </authorList>
    </citation>
    <scope>NUCLEOTIDE SEQUENCE [LARGE SCALE GENOMIC DNA]</scope>
    <source>
        <strain evidence="1 2">PL171</strain>
    </source>
</reference>
<sequence length="62" mass="7547">VWIHHTHRFRRQSAIARRKQEQHQHHQGVSDRVRLWTDLELPWAMGPQNCVDRIELVLPCWS</sequence>
<comment type="caution">
    <text evidence="1">The sequence shown here is derived from an EMBL/GenBank/DDBJ whole genome shotgun (WGS) entry which is preliminary data.</text>
</comment>
<evidence type="ECO:0000313" key="2">
    <source>
        <dbReference type="Proteomes" id="UP000193411"/>
    </source>
</evidence>
<dbReference type="AlphaFoldDB" id="A0A1Y2HMZ1"/>
<dbReference type="Proteomes" id="UP000193411">
    <property type="component" value="Unassembled WGS sequence"/>
</dbReference>
<protein>
    <submittedName>
        <fullName evidence="1">Uncharacterized protein</fullName>
    </submittedName>
</protein>
<evidence type="ECO:0000313" key="1">
    <source>
        <dbReference type="EMBL" id="ORZ35977.1"/>
    </source>
</evidence>
<keyword evidence="2" id="KW-1185">Reference proteome</keyword>
<accession>A0A1Y2HMZ1</accession>
<proteinExistence type="predicted"/>
<gene>
    <name evidence="1" type="ORF">BCR44DRAFT_1433264</name>
</gene>
<name>A0A1Y2HMZ1_9FUNG</name>